<dbReference type="Gene3D" id="3.80.10.10">
    <property type="entry name" value="Ribonuclease Inhibitor"/>
    <property type="match status" value="2"/>
</dbReference>
<gene>
    <name evidence="4" type="ORF">SBAD_LOCUS4465</name>
</gene>
<accession>A0A183ILG9</accession>
<keyword evidence="1" id="KW-0433">Leucine-rich repeat</keyword>
<organism evidence="6">
    <name type="scientific">Soboliphyme baturini</name>
    <dbReference type="NCBI Taxonomy" id="241478"/>
    <lineage>
        <taxon>Eukaryota</taxon>
        <taxon>Metazoa</taxon>
        <taxon>Ecdysozoa</taxon>
        <taxon>Nematoda</taxon>
        <taxon>Enoplea</taxon>
        <taxon>Dorylaimia</taxon>
        <taxon>Dioctophymatida</taxon>
        <taxon>Dioctophymatoidea</taxon>
        <taxon>Soboliphymatidae</taxon>
        <taxon>Soboliphyme</taxon>
    </lineage>
</organism>
<dbReference type="SMART" id="SM00369">
    <property type="entry name" value="LRR_TYP"/>
    <property type="match status" value="5"/>
</dbReference>
<dbReference type="Gene3D" id="3.50.40.10">
    <property type="entry name" value="Phenylalanyl-trna Synthetase, Chain B, domain 3"/>
    <property type="match status" value="1"/>
</dbReference>
<dbReference type="InterPro" id="IPR020825">
    <property type="entry name" value="Phe-tRNA_synthase-like_B3/B4"/>
</dbReference>
<dbReference type="InterPro" id="IPR032675">
    <property type="entry name" value="LRR_dom_sf"/>
</dbReference>
<feature type="domain" description="B3/B4 tRNA-binding" evidence="3">
    <location>
        <begin position="287"/>
        <end position="456"/>
    </location>
</feature>
<evidence type="ECO:0000313" key="6">
    <source>
        <dbReference type="WBParaSite" id="SBAD_0000465601-mRNA-1"/>
    </source>
</evidence>
<dbReference type="EMBL" id="UZAM01008333">
    <property type="protein sequence ID" value="VDP04451.1"/>
    <property type="molecule type" value="Genomic_DNA"/>
</dbReference>
<dbReference type="Proteomes" id="UP000270296">
    <property type="component" value="Unassembled WGS sequence"/>
</dbReference>
<evidence type="ECO:0000313" key="5">
    <source>
        <dbReference type="Proteomes" id="UP000270296"/>
    </source>
</evidence>
<dbReference type="InterPro" id="IPR001611">
    <property type="entry name" value="Leu-rich_rpt"/>
</dbReference>
<dbReference type="PANTHER" id="PTHR10947">
    <property type="entry name" value="PHENYLALANYL-TRNA SYNTHETASE BETA CHAIN AND LEUCINE-RICH REPEAT-CONTAINING PROTEIN 47"/>
    <property type="match status" value="1"/>
</dbReference>
<name>A0A183ILG9_9BILA</name>
<reference evidence="6" key="1">
    <citation type="submission" date="2016-06" db="UniProtKB">
        <authorList>
            <consortium name="WormBaseParasite"/>
        </authorList>
    </citation>
    <scope>IDENTIFICATION</scope>
</reference>
<evidence type="ECO:0000313" key="4">
    <source>
        <dbReference type="EMBL" id="VDP04451.1"/>
    </source>
</evidence>
<keyword evidence="5" id="KW-1185">Reference proteome</keyword>
<keyword evidence="2" id="KW-0677">Repeat</keyword>
<dbReference type="InterPro" id="IPR005146">
    <property type="entry name" value="B3/B4_tRNA-bd"/>
</dbReference>
<dbReference type="SUPFAM" id="SSF52058">
    <property type="entry name" value="L domain-like"/>
    <property type="match status" value="1"/>
</dbReference>
<evidence type="ECO:0000256" key="2">
    <source>
        <dbReference type="ARBA" id="ARBA00022737"/>
    </source>
</evidence>
<dbReference type="Pfam" id="PF12799">
    <property type="entry name" value="LRR_4"/>
    <property type="match status" value="1"/>
</dbReference>
<dbReference type="InterPro" id="IPR003591">
    <property type="entry name" value="Leu-rich_rpt_typical-subtyp"/>
</dbReference>
<evidence type="ECO:0000259" key="3">
    <source>
        <dbReference type="SMART" id="SM00873"/>
    </source>
</evidence>
<proteinExistence type="predicted"/>
<dbReference type="InterPro" id="IPR025875">
    <property type="entry name" value="Leu-rich_rpt_4"/>
</dbReference>
<dbReference type="PRINTS" id="PR00019">
    <property type="entry name" value="LEURICHRPT"/>
</dbReference>
<dbReference type="GO" id="GO:0006432">
    <property type="term" value="P:phenylalanyl-tRNA aminoacylation"/>
    <property type="evidence" value="ECO:0007669"/>
    <property type="project" value="InterPro"/>
</dbReference>
<sequence>MDEENDTCAAVEEAFSRGKHELKISGTSLDKWLTPSGCVPSRLFELSSLNFLELSKSNLRILPPAVSKLSNLTSLMLYSNHLECLPSSVGELKKLKFLNVANNSLSSLPDSLHECLELQSLIAFHNRLSVIPDTFTSLVLLNDVNLAVNCLTEFPRAFCTVKMQRLLTLDMSDNQITKIPDGVVNLTNLRMLDLSNNKVPSVPQSLANCSKLKELKLNDNCLSDKRLEKLVKSGVQKAILQYIVCKQDGEKITHEIADPSKPVVSFNIVVLPHSHLNIRFDSMVVQIRPYLLCCIIHSVDLSEPADLRKFIKIQSKLHDEECKKRTAGTIATHDLASIRSPLLYTCRNPVDIMIHPLSSSKPVIATELMKQLTAEAEALKKEKKRSVYSGIHQYLYLLKDKSEYPCLVDADDNVISLPPLTNSSLTKISSSTTDVLVEVSSSENFVACNQKDEISGVTSMQIEQVKILQDDGSVRATFPSKNDLKFDNVTVNRELLK</sequence>
<dbReference type="SMART" id="SM00364">
    <property type="entry name" value="LRR_BAC"/>
    <property type="match status" value="4"/>
</dbReference>
<dbReference type="OrthoDB" id="67933at2759"/>
<dbReference type="GO" id="GO:0003723">
    <property type="term" value="F:RNA binding"/>
    <property type="evidence" value="ECO:0007669"/>
    <property type="project" value="InterPro"/>
</dbReference>
<dbReference type="PROSITE" id="PS51450">
    <property type="entry name" value="LRR"/>
    <property type="match status" value="3"/>
</dbReference>
<dbReference type="WBParaSite" id="SBAD_0000465601-mRNA-1">
    <property type="protein sequence ID" value="SBAD_0000465601-mRNA-1"/>
    <property type="gene ID" value="SBAD_0000465601"/>
</dbReference>
<dbReference type="AlphaFoldDB" id="A0A183ILG9"/>
<dbReference type="SMART" id="SM00873">
    <property type="entry name" value="B3_4"/>
    <property type="match status" value="1"/>
</dbReference>
<dbReference type="PANTHER" id="PTHR10947:SF3">
    <property type="entry name" value="LEUCINE-RICH REPEAT-CONTAINING PROTEIN 47"/>
    <property type="match status" value="1"/>
</dbReference>
<reference evidence="4 5" key="2">
    <citation type="submission" date="2018-11" db="EMBL/GenBank/DDBJ databases">
        <authorList>
            <consortium name="Pathogen Informatics"/>
        </authorList>
    </citation>
    <scope>NUCLEOTIDE SEQUENCE [LARGE SCALE GENOMIC DNA]</scope>
</reference>
<dbReference type="Pfam" id="PF00560">
    <property type="entry name" value="LRR_1"/>
    <property type="match status" value="1"/>
</dbReference>
<dbReference type="InterPro" id="IPR045060">
    <property type="entry name" value="Phe-tRNA-ligase_IIc_bsu"/>
</dbReference>
<protein>
    <submittedName>
        <fullName evidence="6">B3_4 domain-containing protein</fullName>
    </submittedName>
</protein>
<evidence type="ECO:0000256" key="1">
    <source>
        <dbReference type="ARBA" id="ARBA00022614"/>
    </source>
</evidence>
<dbReference type="GO" id="GO:0004826">
    <property type="term" value="F:phenylalanine-tRNA ligase activity"/>
    <property type="evidence" value="ECO:0007669"/>
    <property type="project" value="InterPro"/>
</dbReference>